<protein>
    <recommendedName>
        <fullName evidence="8">Fibronectin type-III domain-containing protein</fullName>
    </recommendedName>
</protein>
<dbReference type="InterPro" id="IPR004302">
    <property type="entry name" value="Cellulose/chitin-bd_N"/>
</dbReference>
<dbReference type="Gene3D" id="2.10.10.20">
    <property type="entry name" value="Carbohydrate-binding module superfamily 5/12"/>
    <property type="match status" value="2"/>
</dbReference>
<dbReference type="SUPFAM" id="SSF51055">
    <property type="entry name" value="Carbohydrate binding domain"/>
    <property type="match status" value="2"/>
</dbReference>
<feature type="domain" description="Fibronectin type-III" evidence="8">
    <location>
        <begin position="327"/>
        <end position="412"/>
    </location>
</feature>
<reference evidence="10" key="1">
    <citation type="submission" date="2017-05" db="EMBL/GenBank/DDBJ databases">
        <title>The Genome Sequence of EEnterococcus faecalis 9F2_4866.</title>
        <authorList>
            <consortium name="The Broad Institute Genomics Platform"/>
            <consortium name="The Broad Institute Genomic Center for Infectious Diseases"/>
            <person name="Earl A."/>
            <person name="Manson A."/>
            <person name="Schwartman J."/>
            <person name="Gilmore M."/>
            <person name="Abouelleil A."/>
            <person name="Cao P."/>
            <person name="Chapman S."/>
            <person name="Cusick C."/>
            <person name="Shea T."/>
            <person name="Young S."/>
            <person name="Neafsey D."/>
            <person name="Nusbaum C."/>
            <person name="Birren B."/>
        </authorList>
    </citation>
    <scope>NUCLEOTIDE SEQUENCE [LARGE SCALE GENOMIC DNA]</scope>
    <source>
        <strain evidence="10">7F3_DIV0205</strain>
    </source>
</reference>
<feature type="compositionally biased region" description="Polar residues" evidence="6">
    <location>
        <begin position="312"/>
        <end position="327"/>
    </location>
</feature>
<feature type="signal peptide" evidence="7">
    <location>
        <begin position="1"/>
        <end position="29"/>
    </location>
</feature>
<dbReference type="SUPFAM" id="SSF49265">
    <property type="entry name" value="Fibronectin type III"/>
    <property type="match status" value="1"/>
</dbReference>
<evidence type="ECO:0000256" key="5">
    <source>
        <dbReference type="ARBA" id="ARBA00023326"/>
    </source>
</evidence>
<keyword evidence="4" id="KW-0326">Glycosidase</keyword>
<dbReference type="Proteomes" id="UP000194948">
    <property type="component" value="Chromosome"/>
</dbReference>
<feature type="region of interest" description="Disordered" evidence="6">
    <location>
        <begin position="312"/>
        <end position="333"/>
    </location>
</feature>
<dbReference type="Pfam" id="PF00041">
    <property type="entry name" value="fn3"/>
    <property type="match status" value="2"/>
</dbReference>
<keyword evidence="2" id="KW-0378">Hydrolase</keyword>
<proteinExistence type="predicted"/>
<keyword evidence="5" id="KW-0624">Polysaccharide degradation</keyword>
<dbReference type="RefSeq" id="WP_086314926.1">
    <property type="nucleotide sequence ID" value="NZ_CP147244.1"/>
</dbReference>
<dbReference type="InterPro" id="IPR036573">
    <property type="entry name" value="CBM_sf_5/12"/>
</dbReference>
<evidence type="ECO:0000256" key="3">
    <source>
        <dbReference type="ARBA" id="ARBA00023277"/>
    </source>
</evidence>
<dbReference type="GO" id="GO:0004553">
    <property type="term" value="F:hydrolase activity, hydrolyzing O-glycosyl compounds"/>
    <property type="evidence" value="ECO:0007669"/>
    <property type="project" value="InterPro"/>
</dbReference>
<evidence type="ECO:0000256" key="6">
    <source>
        <dbReference type="SAM" id="MobiDB-lite"/>
    </source>
</evidence>
<dbReference type="GO" id="GO:0000272">
    <property type="term" value="P:polysaccharide catabolic process"/>
    <property type="evidence" value="ECO:0007669"/>
    <property type="project" value="UniProtKB-KW"/>
</dbReference>
<dbReference type="Gene3D" id="2.70.50.50">
    <property type="entry name" value="chitin-binding protein cbp21"/>
    <property type="match status" value="1"/>
</dbReference>
<dbReference type="InterPro" id="IPR036116">
    <property type="entry name" value="FN3_sf"/>
</dbReference>
<accession>A0AAQ3Y805</accession>
<evidence type="ECO:0000313" key="9">
    <source>
        <dbReference type="EMBL" id="WYK01360.1"/>
    </source>
</evidence>
<keyword evidence="1 7" id="KW-0732">Signal</keyword>
<dbReference type="CDD" id="cd12215">
    <property type="entry name" value="ChiC_BD"/>
    <property type="match status" value="2"/>
</dbReference>
<evidence type="ECO:0000256" key="7">
    <source>
        <dbReference type="SAM" id="SignalP"/>
    </source>
</evidence>
<dbReference type="InterPro" id="IPR014756">
    <property type="entry name" value="Ig_E-set"/>
</dbReference>
<dbReference type="GO" id="GO:0030246">
    <property type="term" value="F:carbohydrate binding"/>
    <property type="evidence" value="ECO:0007669"/>
    <property type="project" value="InterPro"/>
</dbReference>
<dbReference type="CDD" id="cd00063">
    <property type="entry name" value="FN3"/>
    <property type="match status" value="2"/>
</dbReference>
<dbReference type="PROSITE" id="PS50853">
    <property type="entry name" value="FN3"/>
    <property type="match status" value="2"/>
</dbReference>
<dbReference type="InterPro" id="IPR003610">
    <property type="entry name" value="CBM5/12"/>
</dbReference>
<dbReference type="AlphaFoldDB" id="A0AAQ3Y805"/>
<evidence type="ECO:0000259" key="8">
    <source>
        <dbReference type="PROSITE" id="PS50853"/>
    </source>
</evidence>
<dbReference type="EMBL" id="CP147244">
    <property type="protein sequence ID" value="WYK01360.1"/>
    <property type="molecule type" value="Genomic_DNA"/>
</dbReference>
<evidence type="ECO:0000256" key="2">
    <source>
        <dbReference type="ARBA" id="ARBA00022801"/>
    </source>
</evidence>
<reference evidence="9 10" key="2">
    <citation type="submission" date="2024-03" db="EMBL/GenBank/DDBJ databases">
        <title>The Genome Sequence of Enterococcus sp. DIV0205d.</title>
        <authorList>
            <consortium name="The Broad Institute Genomics Platform"/>
            <consortium name="The Broad Institute Microbial Omics Core"/>
            <consortium name="The Broad Institute Genomic Center for Infectious Diseases"/>
            <person name="Earl A."/>
            <person name="Manson A."/>
            <person name="Gilmore M."/>
            <person name="Schwartman J."/>
            <person name="Shea T."/>
            <person name="Abouelleil A."/>
            <person name="Cao P."/>
            <person name="Chapman S."/>
            <person name="Cusick C."/>
            <person name="Young S."/>
            <person name="Neafsey D."/>
            <person name="Nusbaum C."/>
            <person name="Birren B."/>
        </authorList>
    </citation>
    <scope>NUCLEOTIDE SEQUENCE [LARGE SCALE GENOMIC DNA]</scope>
    <source>
        <strain evidence="9 10">7F3_DIV0205</strain>
    </source>
</reference>
<keyword evidence="3" id="KW-0119">Carbohydrate metabolism</keyword>
<dbReference type="FunFam" id="2.60.40.10:FF:001114">
    <property type="entry name" value="Chitinase A1"/>
    <property type="match status" value="1"/>
</dbReference>
<dbReference type="SMART" id="SM00495">
    <property type="entry name" value="ChtBD3"/>
    <property type="match status" value="2"/>
</dbReference>
<evidence type="ECO:0000313" key="10">
    <source>
        <dbReference type="Proteomes" id="UP000194948"/>
    </source>
</evidence>
<dbReference type="Gene3D" id="2.60.40.10">
    <property type="entry name" value="Immunoglobulins"/>
    <property type="match status" value="2"/>
</dbReference>
<dbReference type="InterPro" id="IPR013783">
    <property type="entry name" value="Ig-like_fold"/>
</dbReference>
<dbReference type="Pfam" id="PF03067">
    <property type="entry name" value="LPMO_10"/>
    <property type="match status" value="1"/>
</dbReference>
<sequence>MKKNVLGVTLAASIILGGLGMFTSQDASAHGYISSPPSRAYYGALEKNTIGYQAAQQKYGAVINEPQSLETGKGFSKDFGINLFSWETGASGNGPADGKIVSANDALGSQLSVQKDNYWKMNDINSGKLNITWNYTATHATSRWTYYITKNGWNPNSPIKRSDLQLISNVPFTGAQANTNLTHTIDIPADHTGYHVILGVWDVSNTGAAFYQAVDVNIKNGAETTPPKPEKAPTAPTNVKTTDVTTKAATLTWTKVDSAQEYNVYRNNNKIATTSANKITDEQLQENTNYSYQIEAVGTNGLLSEKSTPVNVLTKSSEQKDTQNPTVPTGIHSMETTTSSVDLMWTKSDHFLGVKNYEVFRDGKKIVTTGNTHFKDTGLKADTTYTYTIKAYSLGGNVSPLSQAFTVTTKKEEVISGKTTWDKTKVYNSGDVVFYNGLKYQAKWWTQNEKPEESDAWKSLSPTAVEWNSKKAYTAGERVTFQGKTYKAKWWTKGAQPSTSNVWELV</sequence>
<dbReference type="SUPFAM" id="SSF81296">
    <property type="entry name" value="E set domains"/>
    <property type="match status" value="1"/>
</dbReference>
<dbReference type="PANTHER" id="PTHR34823">
    <property type="entry name" value="GLCNAC-BINDING PROTEIN A"/>
    <property type="match status" value="1"/>
</dbReference>
<dbReference type="GO" id="GO:0005576">
    <property type="term" value="C:extracellular region"/>
    <property type="evidence" value="ECO:0007669"/>
    <property type="project" value="InterPro"/>
</dbReference>
<name>A0AAQ3Y805_9ENTE</name>
<dbReference type="CDD" id="cd21177">
    <property type="entry name" value="LPMO_AA10"/>
    <property type="match status" value="1"/>
</dbReference>
<gene>
    <name evidence="9" type="ORF">A5821_002497</name>
</gene>
<feature type="chain" id="PRO_5042953196" description="Fibronectin type-III domain-containing protein" evidence="7">
    <location>
        <begin position="30"/>
        <end position="506"/>
    </location>
</feature>
<keyword evidence="10" id="KW-1185">Reference proteome</keyword>
<evidence type="ECO:0000256" key="4">
    <source>
        <dbReference type="ARBA" id="ARBA00023295"/>
    </source>
</evidence>
<dbReference type="Pfam" id="PF02839">
    <property type="entry name" value="CBM_5_12"/>
    <property type="match status" value="2"/>
</dbReference>
<evidence type="ECO:0000256" key="1">
    <source>
        <dbReference type="ARBA" id="ARBA00022729"/>
    </source>
</evidence>
<dbReference type="InterPro" id="IPR003961">
    <property type="entry name" value="FN3_dom"/>
</dbReference>
<dbReference type="PANTHER" id="PTHR34823:SF1">
    <property type="entry name" value="CHITIN-BINDING TYPE-4 DOMAIN-CONTAINING PROTEIN"/>
    <property type="match status" value="1"/>
</dbReference>
<organism evidence="9 10">
    <name type="scientific">Candidatus Enterococcus palustris</name>
    <dbReference type="NCBI Taxonomy" id="1834189"/>
    <lineage>
        <taxon>Bacteria</taxon>
        <taxon>Bacillati</taxon>
        <taxon>Bacillota</taxon>
        <taxon>Bacilli</taxon>
        <taxon>Lactobacillales</taxon>
        <taxon>Enterococcaceae</taxon>
        <taxon>Enterococcus</taxon>
    </lineage>
</organism>
<dbReference type="InterPro" id="IPR051024">
    <property type="entry name" value="GlcNAc_Chitin_IntDeg"/>
</dbReference>
<feature type="domain" description="Fibronectin type-III" evidence="8">
    <location>
        <begin position="235"/>
        <end position="317"/>
    </location>
</feature>
<dbReference type="SMART" id="SM00060">
    <property type="entry name" value="FN3"/>
    <property type="match status" value="2"/>
</dbReference>